<evidence type="ECO:0000313" key="6">
    <source>
        <dbReference type="Proteomes" id="UP000631114"/>
    </source>
</evidence>
<dbReference type="Proteomes" id="UP000631114">
    <property type="component" value="Unassembled WGS sequence"/>
</dbReference>
<comment type="caution">
    <text evidence="5">The sequence shown here is derived from an EMBL/GenBank/DDBJ whole genome shotgun (WGS) entry which is preliminary data.</text>
</comment>
<dbReference type="GO" id="GO:0006412">
    <property type="term" value="P:translation"/>
    <property type="evidence" value="ECO:0007669"/>
    <property type="project" value="InterPro"/>
</dbReference>
<dbReference type="AlphaFoldDB" id="A0A835HSH2"/>
<dbReference type="OrthoDB" id="275534at2759"/>
<keyword evidence="6" id="KW-1185">Reference proteome</keyword>
<protein>
    <recommendedName>
        <fullName evidence="4">Large ribosomal subunit protein bL33c</fullName>
    </recommendedName>
</protein>
<dbReference type="GO" id="GO:0005737">
    <property type="term" value="C:cytoplasm"/>
    <property type="evidence" value="ECO:0007669"/>
    <property type="project" value="UniProtKB-ARBA"/>
</dbReference>
<reference evidence="5 6" key="1">
    <citation type="submission" date="2020-10" db="EMBL/GenBank/DDBJ databases">
        <title>The Coptis chinensis genome and diversification of protoberbering-type alkaloids.</title>
        <authorList>
            <person name="Wang B."/>
            <person name="Shu S."/>
            <person name="Song C."/>
            <person name="Liu Y."/>
        </authorList>
    </citation>
    <scope>NUCLEOTIDE SEQUENCE [LARGE SCALE GENOMIC DNA]</scope>
    <source>
        <strain evidence="5">HL-2020</strain>
        <tissue evidence="5">Leaf</tissue>
    </source>
</reference>
<gene>
    <name evidence="5" type="ORF">IFM89_011303</name>
</gene>
<keyword evidence="3" id="KW-0687">Ribonucleoprotein</keyword>
<proteinExistence type="inferred from homology"/>
<organism evidence="5 6">
    <name type="scientific">Coptis chinensis</name>
    <dbReference type="NCBI Taxonomy" id="261450"/>
    <lineage>
        <taxon>Eukaryota</taxon>
        <taxon>Viridiplantae</taxon>
        <taxon>Streptophyta</taxon>
        <taxon>Embryophyta</taxon>
        <taxon>Tracheophyta</taxon>
        <taxon>Spermatophyta</taxon>
        <taxon>Magnoliopsida</taxon>
        <taxon>Ranunculales</taxon>
        <taxon>Ranunculaceae</taxon>
        <taxon>Coptidoideae</taxon>
        <taxon>Coptis</taxon>
    </lineage>
</organism>
<evidence type="ECO:0000256" key="4">
    <source>
        <dbReference type="ARBA" id="ARBA00035276"/>
    </source>
</evidence>
<accession>A0A835HSH2</accession>
<dbReference type="FunFam" id="2.20.28.120:FF:000006">
    <property type="entry name" value="50S ribosomal protein L33"/>
    <property type="match status" value="1"/>
</dbReference>
<comment type="similarity">
    <text evidence="1">Belongs to the bacterial ribosomal protein bL33 family.</text>
</comment>
<dbReference type="GO" id="GO:0003735">
    <property type="term" value="F:structural constituent of ribosome"/>
    <property type="evidence" value="ECO:0007669"/>
    <property type="project" value="InterPro"/>
</dbReference>
<dbReference type="InterPro" id="IPR001705">
    <property type="entry name" value="Ribosomal_bL33"/>
</dbReference>
<dbReference type="Gene3D" id="2.20.28.120">
    <property type="entry name" value="Ribosomal protein L33"/>
    <property type="match status" value="1"/>
</dbReference>
<evidence type="ECO:0000256" key="3">
    <source>
        <dbReference type="ARBA" id="ARBA00023274"/>
    </source>
</evidence>
<dbReference type="InterPro" id="IPR038584">
    <property type="entry name" value="Ribosomal_bL33_sf"/>
</dbReference>
<keyword evidence="2" id="KW-0689">Ribosomal protein</keyword>
<name>A0A835HSH2_9MAGN</name>
<dbReference type="NCBIfam" id="NF001860">
    <property type="entry name" value="PRK00595.1"/>
    <property type="match status" value="1"/>
</dbReference>
<dbReference type="PROSITE" id="PS00582">
    <property type="entry name" value="RIBOSOMAL_L33"/>
    <property type="match status" value="1"/>
</dbReference>
<evidence type="ECO:0000313" key="5">
    <source>
        <dbReference type="EMBL" id="KAF9604936.1"/>
    </source>
</evidence>
<dbReference type="GO" id="GO:0015934">
    <property type="term" value="C:large ribosomal subunit"/>
    <property type="evidence" value="ECO:0007669"/>
    <property type="project" value="TreeGrafter"/>
</dbReference>
<dbReference type="Pfam" id="PF00471">
    <property type="entry name" value="Ribosomal_L33"/>
    <property type="match status" value="1"/>
</dbReference>
<dbReference type="SUPFAM" id="SSF57829">
    <property type="entry name" value="Zn-binding ribosomal proteins"/>
    <property type="match status" value="1"/>
</dbReference>
<dbReference type="EMBL" id="JADFTS010000005">
    <property type="protein sequence ID" value="KAF9604936.1"/>
    <property type="molecule type" value="Genomic_DNA"/>
</dbReference>
<dbReference type="PANTHER" id="PTHR15238">
    <property type="entry name" value="54S RIBOSOMAL PROTEIN L39, MITOCHONDRIAL"/>
    <property type="match status" value="1"/>
</dbReference>
<dbReference type="NCBIfam" id="TIGR01023">
    <property type="entry name" value="rpmG_bact"/>
    <property type="match status" value="1"/>
</dbReference>
<sequence>MIFYSVADLFEYYLKYGNENGFPVKKRSSRTNDNGEVRWVAFACSRHKAGAASSLFQMLPVRLLTIRQTKFILVYFDFVDLAQLHYLRVSMGMTKGDSIFIRLVSAARTGFFYVKRKNPRKMTEKLEFRKYDPWVNCLTLFTEAKMK</sequence>
<dbReference type="InterPro" id="IPR018264">
    <property type="entry name" value="Ribosomal_bL33_CS"/>
</dbReference>
<evidence type="ECO:0000256" key="1">
    <source>
        <dbReference type="ARBA" id="ARBA00007596"/>
    </source>
</evidence>
<evidence type="ECO:0000256" key="2">
    <source>
        <dbReference type="ARBA" id="ARBA00022980"/>
    </source>
</evidence>
<dbReference type="PANTHER" id="PTHR15238:SF1">
    <property type="entry name" value="LARGE RIBOSOMAL SUBUNIT PROTEIN BL33M"/>
    <property type="match status" value="1"/>
</dbReference>
<dbReference type="InterPro" id="IPR011332">
    <property type="entry name" value="Ribosomal_zn-bd"/>
</dbReference>